<evidence type="ECO:0000313" key="2">
    <source>
        <dbReference type="Proteomes" id="UP000789831"/>
    </source>
</evidence>
<name>A0A9N9GXE7_9GLOM</name>
<dbReference type="EMBL" id="CAJVPL010003408">
    <property type="protein sequence ID" value="CAG8632097.1"/>
    <property type="molecule type" value="Genomic_DNA"/>
</dbReference>
<dbReference type="AlphaFoldDB" id="A0A9N9GXE7"/>
<gene>
    <name evidence="1" type="ORF">AGERDE_LOCUS10574</name>
</gene>
<comment type="caution">
    <text evidence="1">The sequence shown here is derived from an EMBL/GenBank/DDBJ whole genome shotgun (WGS) entry which is preliminary data.</text>
</comment>
<evidence type="ECO:0000313" key="1">
    <source>
        <dbReference type="EMBL" id="CAG8632097.1"/>
    </source>
</evidence>
<dbReference type="Proteomes" id="UP000789831">
    <property type="component" value="Unassembled WGS sequence"/>
</dbReference>
<feature type="non-terminal residue" evidence="1">
    <location>
        <position position="389"/>
    </location>
</feature>
<organism evidence="1 2">
    <name type="scientific">Ambispora gerdemannii</name>
    <dbReference type="NCBI Taxonomy" id="144530"/>
    <lineage>
        <taxon>Eukaryota</taxon>
        <taxon>Fungi</taxon>
        <taxon>Fungi incertae sedis</taxon>
        <taxon>Mucoromycota</taxon>
        <taxon>Glomeromycotina</taxon>
        <taxon>Glomeromycetes</taxon>
        <taxon>Archaeosporales</taxon>
        <taxon>Ambisporaceae</taxon>
        <taxon>Ambispora</taxon>
    </lineage>
</organism>
<dbReference type="OrthoDB" id="2430512at2759"/>
<protein>
    <submittedName>
        <fullName evidence="1">12199_t:CDS:1</fullName>
    </submittedName>
</protein>
<proteinExistence type="predicted"/>
<keyword evidence="2" id="KW-1185">Reference proteome</keyword>
<sequence length="389" mass="44055">KPSAPLELKTDVSLFHHLDLVFDRLKLKNKLSSSPKEGAEALQSPTSLKNTRFKVPASFKKTSLKALRAEPSTNIPDQPETNAMAQNTQDTTAEDTTAQNITSTLEALHLDPPINSPETVESLRAYEKRPDHMGNNFRWPASMPDITRSHVFWALTDDSCNVLEGDQEYALNCIYFYDSLDKGMFDGHEKDWVLIYEQTVKKYESEEYTNQQLGDLDEEMPGALYLPLDPILREKYVNPYIPPARAVLARRNNYGEYLFGSKELERGMKVLSYLGINLMKNTIMISYTKPLLIQVRPGHATGYGSPARLFLARDPFAVSIGDNNSWTHWVQINTLRVWEATPGDQVDSSLIGDDVLKQLTYVHQQGRGLMFLSSRHEPLLTTFLDNLSP</sequence>
<reference evidence="1" key="1">
    <citation type="submission" date="2021-06" db="EMBL/GenBank/DDBJ databases">
        <authorList>
            <person name="Kallberg Y."/>
            <person name="Tangrot J."/>
            <person name="Rosling A."/>
        </authorList>
    </citation>
    <scope>NUCLEOTIDE SEQUENCE</scope>
    <source>
        <strain evidence="1">MT106</strain>
    </source>
</reference>
<accession>A0A9N9GXE7</accession>